<dbReference type="EMBL" id="HBJA01142034">
    <property type="protein sequence ID" value="CAE0837529.1"/>
    <property type="molecule type" value="Transcribed_RNA"/>
</dbReference>
<organism evidence="1">
    <name type="scientific">Eutreptiella gymnastica</name>
    <dbReference type="NCBI Taxonomy" id="73025"/>
    <lineage>
        <taxon>Eukaryota</taxon>
        <taxon>Discoba</taxon>
        <taxon>Euglenozoa</taxon>
        <taxon>Euglenida</taxon>
        <taxon>Spirocuta</taxon>
        <taxon>Euglenophyceae</taxon>
        <taxon>Eutreptiales</taxon>
        <taxon>Eutreptiaceae</taxon>
        <taxon>Eutreptiella</taxon>
    </lineage>
</organism>
<sequence>MASVNYPTLRYMPPTREHGHTPTGWPCGCRTSAAFFVGDCTIERYPTHTTGAVQSHGRSVTTQRGSTTALHRLGTSTHPFAGSRYELSHVKAQVTAVTISLYMQIVAKGGGAHMGGLSMVVLEGVLRNLPLQRCMSRLQPPYTS</sequence>
<protein>
    <submittedName>
        <fullName evidence="1">Uncharacterized protein</fullName>
    </submittedName>
</protein>
<dbReference type="AlphaFoldDB" id="A0A7S4GHT4"/>
<proteinExistence type="predicted"/>
<gene>
    <name evidence="1" type="ORF">EGYM00163_LOCUS48901</name>
</gene>
<reference evidence="1" key="1">
    <citation type="submission" date="2021-01" db="EMBL/GenBank/DDBJ databases">
        <authorList>
            <person name="Corre E."/>
            <person name="Pelletier E."/>
            <person name="Niang G."/>
            <person name="Scheremetjew M."/>
            <person name="Finn R."/>
            <person name="Kale V."/>
            <person name="Holt S."/>
            <person name="Cochrane G."/>
            <person name="Meng A."/>
            <person name="Brown T."/>
            <person name="Cohen L."/>
        </authorList>
    </citation>
    <scope>NUCLEOTIDE SEQUENCE</scope>
    <source>
        <strain evidence="1">CCMP1594</strain>
    </source>
</reference>
<name>A0A7S4GHT4_9EUGL</name>
<evidence type="ECO:0000313" key="1">
    <source>
        <dbReference type="EMBL" id="CAE0837529.1"/>
    </source>
</evidence>
<accession>A0A7S4GHT4</accession>